<keyword evidence="4" id="KW-0456">Lyase</keyword>
<feature type="domain" description="Orn/DAP/Arg decarboxylase 2 N-terminal" evidence="7">
    <location>
        <begin position="117"/>
        <end position="351"/>
    </location>
</feature>
<evidence type="ECO:0008006" key="10">
    <source>
        <dbReference type="Google" id="ProtNLM"/>
    </source>
</evidence>
<organism evidence="8">
    <name type="scientific">Oppiella nova</name>
    <dbReference type="NCBI Taxonomy" id="334625"/>
    <lineage>
        <taxon>Eukaryota</taxon>
        <taxon>Metazoa</taxon>
        <taxon>Ecdysozoa</taxon>
        <taxon>Arthropoda</taxon>
        <taxon>Chelicerata</taxon>
        <taxon>Arachnida</taxon>
        <taxon>Acari</taxon>
        <taxon>Acariformes</taxon>
        <taxon>Sarcoptiformes</taxon>
        <taxon>Oribatida</taxon>
        <taxon>Brachypylina</taxon>
        <taxon>Oppioidea</taxon>
        <taxon>Oppiidae</taxon>
        <taxon>Oppiella</taxon>
    </lineage>
</organism>
<dbReference type="EMBL" id="OC917166">
    <property type="protein sequence ID" value="CAD7646359.1"/>
    <property type="molecule type" value="Genomic_DNA"/>
</dbReference>
<dbReference type="Pfam" id="PF02784">
    <property type="entry name" value="Orn_Arg_deC_N"/>
    <property type="match status" value="1"/>
</dbReference>
<dbReference type="InterPro" id="IPR002986">
    <property type="entry name" value="DAP_deCOOHase_LysA"/>
</dbReference>
<comment type="cofactor">
    <cofactor evidence="1 5">
        <name>pyridoxal 5'-phosphate</name>
        <dbReference type="ChEBI" id="CHEBI:597326"/>
    </cofactor>
</comment>
<dbReference type="PRINTS" id="PR01181">
    <property type="entry name" value="DAPDCRBXLASE"/>
</dbReference>
<accession>A0A7R9QHN9</accession>
<dbReference type="HAMAP" id="MF_02120">
    <property type="entry name" value="LysA"/>
    <property type="match status" value="1"/>
</dbReference>
<dbReference type="InterPro" id="IPR022643">
    <property type="entry name" value="De-COase2_C"/>
</dbReference>
<keyword evidence="3 5" id="KW-0663">Pyridoxal phosphate</keyword>
<feature type="domain" description="Orn/DAP/Arg decarboxylase 2 C-terminal" evidence="6">
    <location>
        <begin position="96"/>
        <end position="475"/>
    </location>
</feature>
<evidence type="ECO:0000256" key="3">
    <source>
        <dbReference type="ARBA" id="ARBA00022898"/>
    </source>
</evidence>
<keyword evidence="2" id="KW-0210">Decarboxylase</keyword>
<dbReference type="SUPFAM" id="SSF51419">
    <property type="entry name" value="PLP-binding barrel"/>
    <property type="match status" value="1"/>
</dbReference>
<evidence type="ECO:0000313" key="9">
    <source>
        <dbReference type="Proteomes" id="UP000728032"/>
    </source>
</evidence>
<reference evidence="8" key="1">
    <citation type="submission" date="2020-11" db="EMBL/GenBank/DDBJ databases">
        <authorList>
            <person name="Tran Van P."/>
        </authorList>
    </citation>
    <scope>NUCLEOTIDE SEQUENCE</scope>
</reference>
<dbReference type="EMBL" id="CAJPVJ010002341">
    <property type="protein sequence ID" value="CAG2166162.1"/>
    <property type="molecule type" value="Genomic_DNA"/>
</dbReference>
<protein>
    <recommendedName>
        <fullName evidence="10">Diaminopimelate decarboxylase</fullName>
    </recommendedName>
</protein>
<dbReference type="InterPro" id="IPR000183">
    <property type="entry name" value="Orn/DAP/Arg_de-COase"/>
</dbReference>
<keyword evidence="9" id="KW-1185">Reference proteome</keyword>
<feature type="active site" description="Proton donor" evidence="5">
    <location>
        <position position="447"/>
    </location>
</feature>
<dbReference type="InterPro" id="IPR009006">
    <property type="entry name" value="Ala_racemase/Decarboxylase_C"/>
</dbReference>
<dbReference type="PANTHER" id="PTHR43727:SF2">
    <property type="entry name" value="GROUP IV DECARBOXYLASE"/>
    <property type="match status" value="1"/>
</dbReference>
<gene>
    <name evidence="8" type="ORF">ONB1V03_LOCUS5689</name>
</gene>
<dbReference type="PRINTS" id="PR01179">
    <property type="entry name" value="ODADCRBXLASE"/>
</dbReference>
<dbReference type="Pfam" id="PF00278">
    <property type="entry name" value="Orn_DAP_Arg_deC"/>
    <property type="match status" value="1"/>
</dbReference>
<dbReference type="SUPFAM" id="SSF50621">
    <property type="entry name" value="Alanine racemase C-terminal domain-like"/>
    <property type="match status" value="1"/>
</dbReference>
<evidence type="ECO:0000256" key="2">
    <source>
        <dbReference type="ARBA" id="ARBA00022793"/>
    </source>
</evidence>
<evidence type="ECO:0000256" key="1">
    <source>
        <dbReference type="ARBA" id="ARBA00001933"/>
    </source>
</evidence>
<dbReference type="AlphaFoldDB" id="A0A7R9QHN9"/>
<dbReference type="Gene3D" id="2.40.37.10">
    <property type="entry name" value="Lyase, Ornithine Decarboxylase, Chain A, domain 1"/>
    <property type="match status" value="1"/>
</dbReference>
<dbReference type="OrthoDB" id="5034579at2759"/>
<sequence>MSETEEKAVKQETGFMGQIRRLSRRFSGTLLNVDSKAGPHFTHSGRKTIYSYDDEEQLRIGGVAAEELIEKYGKYKLRIGGVAAEELIEKYGTPLYVYDVNRLTDNYNVYLGSLRNVKNFMLCYAVKANSNLALLDIFSRLGCGFDVVSGGEISRCLAVGIDPSKIVYSGCGKSIEEIDYAVRSEVFCINVESWGELERIEDRARAHNKVQNVSIRVNPDINLDGHSHPHILTGSSSHKFGVPINEAPEIYNRAKASAHLKIKGISCHLGSSIQQLEPFIEARDKLLALADELRNENRIWVEHINLGGGFAAQIATNLDVPDIPGWVEKLAKPITERGLKMVLEPGRSLMADAGVLLTKIEYVKRFGSCGSGQSSPRSGSLVNAEIPVRSKSGTAPKAFVVVDAGFNDFARTALYGQQHKIIPSNAKVEQLPGLPSEYKYDIVGPICESTDCFFRDLILSQKLEPNSALAICDVGAYGMTLSSNYNTRNRAAEVLISDGPTHTLIREREKYEDQYAKERTATDINLRALEMLEEFASREDLAQTENGNQ</sequence>
<name>A0A7R9QHN9_9ACAR</name>
<evidence type="ECO:0000313" key="8">
    <source>
        <dbReference type="EMBL" id="CAD7646359.1"/>
    </source>
</evidence>
<dbReference type="CDD" id="cd06828">
    <property type="entry name" value="PLPDE_III_DapDC"/>
    <property type="match status" value="1"/>
</dbReference>
<evidence type="ECO:0000259" key="6">
    <source>
        <dbReference type="Pfam" id="PF00278"/>
    </source>
</evidence>
<dbReference type="InterPro" id="IPR029066">
    <property type="entry name" value="PLP-binding_barrel"/>
</dbReference>
<dbReference type="Proteomes" id="UP000728032">
    <property type="component" value="Unassembled WGS sequence"/>
</dbReference>
<dbReference type="InterPro" id="IPR022644">
    <property type="entry name" value="De-COase2_N"/>
</dbReference>
<dbReference type="GO" id="GO:0009089">
    <property type="term" value="P:lysine biosynthetic process via diaminopimelate"/>
    <property type="evidence" value="ECO:0007669"/>
    <property type="project" value="InterPro"/>
</dbReference>
<dbReference type="GO" id="GO:0008836">
    <property type="term" value="F:diaminopimelate decarboxylase activity"/>
    <property type="evidence" value="ECO:0007669"/>
    <property type="project" value="InterPro"/>
</dbReference>
<evidence type="ECO:0000259" key="7">
    <source>
        <dbReference type="Pfam" id="PF02784"/>
    </source>
</evidence>
<proteinExistence type="inferred from homology"/>
<evidence type="ECO:0000256" key="4">
    <source>
        <dbReference type="ARBA" id="ARBA00023239"/>
    </source>
</evidence>
<feature type="modified residue" description="N6-(pyridoxal phosphate)lysine" evidence="5">
    <location>
        <position position="127"/>
    </location>
</feature>
<dbReference type="FunFam" id="3.20.20.10:FF:000003">
    <property type="entry name" value="Diaminopimelate decarboxylase"/>
    <property type="match status" value="1"/>
</dbReference>
<dbReference type="PANTHER" id="PTHR43727">
    <property type="entry name" value="DIAMINOPIMELATE DECARBOXYLASE"/>
    <property type="match status" value="1"/>
</dbReference>
<evidence type="ECO:0000256" key="5">
    <source>
        <dbReference type="PIRSR" id="PIRSR600183-50"/>
    </source>
</evidence>
<dbReference type="Gene3D" id="3.20.20.10">
    <property type="entry name" value="Alanine racemase"/>
    <property type="match status" value="1"/>
</dbReference>